<dbReference type="SUPFAM" id="SSF46626">
    <property type="entry name" value="Cytochrome c"/>
    <property type="match status" value="1"/>
</dbReference>
<comment type="caution">
    <text evidence="5">The sequence shown here is derived from an EMBL/GenBank/DDBJ whole genome shotgun (WGS) entry which is preliminary data.</text>
</comment>
<dbReference type="PANTHER" id="PTHR35889:SF3">
    <property type="entry name" value="F-BOX DOMAIN-CONTAINING PROTEIN"/>
    <property type="match status" value="1"/>
</dbReference>
<evidence type="ECO:0000313" key="5">
    <source>
        <dbReference type="EMBL" id="TWU45041.1"/>
    </source>
</evidence>
<feature type="domain" description="Cytochrome C Planctomycete-type" evidence="3">
    <location>
        <begin position="56"/>
        <end position="108"/>
    </location>
</feature>
<feature type="signal peptide" evidence="2">
    <location>
        <begin position="1"/>
        <end position="25"/>
    </location>
</feature>
<evidence type="ECO:0000313" key="6">
    <source>
        <dbReference type="Proteomes" id="UP000315471"/>
    </source>
</evidence>
<sequence length="332" mass="35552" precursor="true">MHHLPKLVLPLFVVLFFLVSPSLVAADTVESPTILDESGRLIDFERDIAPIFAGHCLECHGPDDAKNDFRVDEADILLDYLEPEDALGSSLFVDYMTSDDEDMMMPPPSHGGPLSTSELSLIRTWIDEGANWPSGAVVGATEVAIVPEVVAAAAPKSFLGRVWSFQGYLHPATVHFPIALLLVGALFVVLGIKWPAVGTQIPTMCLILGGASAIVATLMGWSFASEQGYGGWSKIDFDSELFWHRWSGVAVASGSAILMIVAAIGFWKDSGKLMGAWKLGLVVLAAMVGFVGHQGGELNYGKDFYPKAIGILLGQDSEAVSPVAVIEEPIDN</sequence>
<dbReference type="GO" id="GO:0020037">
    <property type="term" value="F:heme binding"/>
    <property type="evidence" value="ECO:0007669"/>
    <property type="project" value="InterPro"/>
</dbReference>
<dbReference type="RefSeq" id="WP_231617206.1">
    <property type="nucleotide sequence ID" value="NZ_SJPY01000001.1"/>
</dbReference>
<feature type="chain" id="PRO_5022906548" evidence="2">
    <location>
        <begin position="26"/>
        <end position="332"/>
    </location>
</feature>
<evidence type="ECO:0000256" key="2">
    <source>
        <dbReference type="SAM" id="SignalP"/>
    </source>
</evidence>
<dbReference type="InterPro" id="IPR011429">
    <property type="entry name" value="Cyt_c_Planctomycete-type"/>
</dbReference>
<feature type="transmembrane region" description="Helical" evidence="1">
    <location>
        <begin position="279"/>
        <end position="296"/>
    </location>
</feature>
<reference evidence="5 6" key="1">
    <citation type="submission" date="2019-02" db="EMBL/GenBank/DDBJ databases">
        <title>Deep-cultivation of Planctomycetes and their phenomic and genomic characterization uncovers novel biology.</title>
        <authorList>
            <person name="Wiegand S."/>
            <person name="Jogler M."/>
            <person name="Boedeker C."/>
            <person name="Pinto D."/>
            <person name="Vollmers J."/>
            <person name="Rivas-Marin E."/>
            <person name="Kohn T."/>
            <person name="Peeters S.H."/>
            <person name="Heuer A."/>
            <person name="Rast P."/>
            <person name="Oberbeckmann S."/>
            <person name="Bunk B."/>
            <person name="Jeske O."/>
            <person name="Meyerdierks A."/>
            <person name="Storesund J.E."/>
            <person name="Kallscheuer N."/>
            <person name="Luecker S."/>
            <person name="Lage O.M."/>
            <person name="Pohl T."/>
            <person name="Merkel B.J."/>
            <person name="Hornburger P."/>
            <person name="Mueller R.-W."/>
            <person name="Bruemmer F."/>
            <person name="Labrenz M."/>
            <person name="Spormann A.M."/>
            <person name="Op Den Camp H."/>
            <person name="Overmann J."/>
            <person name="Amann R."/>
            <person name="Jetten M.S.M."/>
            <person name="Mascher T."/>
            <person name="Medema M.H."/>
            <person name="Devos D.P."/>
            <person name="Kaster A.-K."/>
            <person name="Ovreas L."/>
            <person name="Rohde M."/>
            <person name="Galperin M.Y."/>
            <person name="Jogler C."/>
        </authorList>
    </citation>
    <scope>NUCLEOTIDE SEQUENCE [LARGE SCALE GENOMIC DNA]</scope>
    <source>
        <strain evidence="5 6">Q31b</strain>
    </source>
</reference>
<feature type="transmembrane region" description="Helical" evidence="1">
    <location>
        <begin position="243"/>
        <end position="267"/>
    </location>
</feature>
<dbReference type="AlphaFoldDB" id="A0A5C6EBB0"/>
<keyword evidence="6" id="KW-1185">Reference proteome</keyword>
<evidence type="ECO:0000256" key="1">
    <source>
        <dbReference type="SAM" id="Phobius"/>
    </source>
</evidence>
<gene>
    <name evidence="5" type="ORF">Q31b_02120</name>
</gene>
<proteinExistence type="predicted"/>
<dbReference type="PANTHER" id="PTHR35889">
    <property type="entry name" value="CYCLOINULO-OLIGOSACCHARIDE FRUCTANOTRANSFERASE-RELATED"/>
    <property type="match status" value="1"/>
</dbReference>
<dbReference type="EMBL" id="SJPY01000001">
    <property type="protein sequence ID" value="TWU45041.1"/>
    <property type="molecule type" value="Genomic_DNA"/>
</dbReference>
<dbReference type="Proteomes" id="UP000315471">
    <property type="component" value="Unassembled WGS sequence"/>
</dbReference>
<accession>A0A5C6EBB0</accession>
<dbReference type="InterPro" id="IPR036909">
    <property type="entry name" value="Cyt_c-like_dom_sf"/>
</dbReference>
<feature type="transmembrane region" description="Helical" evidence="1">
    <location>
        <begin position="174"/>
        <end position="192"/>
    </location>
</feature>
<keyword evidence="1" id="KW-0472">Membrane</keyword>
<dbReference type="InterPro" id="IPR019251">
    <property type="entry name" value="DUF2231_TM"/>
</dbReference>
<feature type="domain" description="DUF2231" evidence="4">
    <location>
        <begin position="169"/>
        <end position="300"/>
    </location>
</feature>
<evidence type="ECO:0000259" key="3">
    <source>
        <dbReference type="Pfam" id="PF07635"/>
    </source>
</evidence>
<keyword evidence="1" id="KW-0812">Transmembrane</keyword>
<dbReference type="GO" id="GO:0009055">
    <property type="term" value="F:electron transfer activity"/>
    <property type="evidence" value="ECO:0007669"/>
    <property type="project" value="InterPro"/>
</dbReference>
<dbReference type="Pfam" id="PF07635">
    <property type="entry name" value="PSCyt1"/>
    <property type="match status" value="1"/>
</dbReference>
<keyword evidence="2" id="KW-0732">Signal</keyword>
<feature type="transmembrane region" description="Helical" evidence="1">
    <location>
        <begin position="204"/>
        <end position="223"/>
    </location>
</feature>
<protein>
    <submittedName>
        <fullName evidence="5">Planctomycete cytochrome C</fullName>
    </submittedName>
</protein>
<name>A0A5C6EBB0_9BACT</name>
<dbReference type="Pfam" id="PF09990">
    <property type="entry name" value="DUF2231"/>
    <property type="match status" value="1"/>
</dbReference>
<evidence type="ECO:0000259" key="4">
    <source>
        <dbReference type="Pfam" id="PF09990"/>
    </source>
</evidence>
<keyword evidence="1" id="KW-1133">Transmembrane helix</keyword>
<organism evidence="5 6">
    <name type="scientific">Novipirellula aureliae</name>
    <dbReference type="NCBI Taxonomy" id="2527966"/>
    <lineage>
        <taxon>Bacteria</taxon>
        <taxon>Pseudomonadati</taxon>
        <taxon>Planctomycetota</taxon>
        <taxon>Planctomycetia</taxon>
        <taxon>Pirellulales</taxon>
        <taxon>Pirellulaceae</taxon>
        <taxon>Novipirellula</taxon>
    </lineage>
</organism>